<dbReference type="Gene3D" id="6.10.140.1230">
    <property type="match status" value="1"/>
</dbReference>
<evidence type="ECO:0000256" key="1">
    <source>
        <dbReference type="SAM" id="MobiDB-lite"/>
    </source>
</evidence>
<dbReference type="EMBL" id="JAOPGA020001491">
    <property type="protein sequence ID" value="KAL0488917.1"/>
    <property type="molecule type" value="Genomic_DNA"/>
</dbReference>
<dbReference type="PANTHER" id="PTHR10476">
    <property type="entry name" value="CHARGED MULTIVESICULAR BODY PROTEIN"/>
    <property type="match status" value="1"/>
</dbReference>
<reference evidence="2 3" key="1">
    <citation type="submission" date="2024-03" db="EMBL/GenBank/DDBJ databases">
        <title>The Acrasis kona genome and developmental transcriptomes reveal deep origins of eukaryotic multicellular pathways.</title>
        <authorList>
            <person name="Sheikh S."/>
            <person name="Fu C.-J."/>
            <person name="Brown M.W."/>
            <person name="Baldauf S.L."/>
        </authorList>
    </citation>
    <scope>NUCLEOTIDE SEQUENCE [LARGE SCALE GENOMIC DNA]</scope>
    <source>
        <strain evidence="2 3">ATCC MYA-3509</strain>
    </source>
</reference>
<dbReference type="Proteomes" id="UP001431209">
    <property type="component" value="Unassembled WGS sequence"/>
</dbReference>
<gene>
    <name evidence="2" type="ORF">AKO1_013515</name>
</gene>
<dbReference type="Pfam" id="PF03357">
    <property type="entry name" value="Snf7"/>
    <property type="match status" value="1"/>
</dbReference>
<sequence length="194" mass="22687">MGVLEKLFGKPKTTKELMREYKRSIERSIRELDRERFKMEQEEKKQIIEMKNMAKKNQTETLKIMAKNLVQTRSISLQITTMASTQEMTMAMKKCGRVMAAMNKQMNMPEMQRIMREFAKESEVMDMKEEMVGDAIDDVMEGDNDEEEEEELVNQVLDEIGLAQKVDLPKNKLAKEAQQEQEDDLEARLANLKQ</sequence>
<dbReference type="GO" id="GO:0007034">
    <property type="term" value="P:vacuolar transport"/>
    <property type="evidence" value="ECO:0007669"/>
    <property type="project" value="InterPro"/>
</dbReference>
<keyword evidence="3" id="KW-1185">Reference proteome</keyword>
<proteinExistence type="predicted"/>
<organism evidence="2 3">
    <name type="scientific">Acrasis kona</name>
    <dbReference type="NCBI Taxonomy" id="1008807"/>
    <lineage>
        <taxon>Eukaryota</taxon>
        <taxon>Discoba</taxon>
        <taxon>Heterolobosea</taxon>
        <taxon>Tetramitia</taxon>
        <taxon>Eutetramitia</taxon>
        <taxon>Acrasidae</taxon>
        <taxon>Acrasis</taxon>
    </lineage>
</organism>
<evidence type="ECO:0000313" key="2">
    <source>
        <dbReference type="EMBL" id="KAL0488917.1"/>
    </source>
</evidence>
<name>A0AAW2ZJW2_9EUKA</name>
<accession>A0AAW2ZJW2</accession>
<dbReference type="InterPro" id="IPR005024">
    <property type="entry name" value="Snf7_fam"/>
</dbReference>
<protein>
    <submittedName>
        <fullName evidence="2">Vacuolar protein sorting protein VPS2</fullName>
    </submittedName>
</protein>
<feature type="region of interest" description="Disordered" evidence="1">
    <location>
        <begin position="173"/>
        <end position="194"/>
    </location>
</feature>
<dbReference type="AlphaFoldDB" id="A0AAW2ZJW2"/>
<comment type="caution">
    <text evidence="2">The sequence shown here is derived from an EMBL/GenBank/DDBJ whole genome shotgun (WGS) entry which is preliminary data.</text>
</comment>
<evidence type="ECO:0000313" key="3">
    <source>
        <dbReference type="Proteomes" id="UP001431209"/>
    </source>
</evidence>